<evidence type="ECO:0000256" key="2">
    <source>
        <dbReference type="ARBA" id="ARBA00022448"/>
    </source>
</evidence>
<organism evidence="8 9">
    <name type="scientific">Corynebacterium pelargi</name>
    <dbReference type="NCBI Taxonomy" id="1471400"/>
    <lineage>
        <taxon>Bacteria</taxon>
        <taxon>Bacillati</taxon>
        <taxon>Actinomycetota</taxon>
        <taxon>Actinomycetes</taxon>
        <taxon>Mycobacteriales</taxon>
        <taxon>Corynebacteriaceae</taxon>
        <taxon>Corynebacterium</taxon>
    </lineage>
</organism>
<dbReference type="InterPro" id="IPR028325">
    <property type="entry name" value="VG_K_chnl"/>
</dbReference>
<keyword evidence="2" id="KW-0813">Transport</keyword>
<evidence type="ECO:0000313" key="8">
    <source>
        <dbReference type="EMBL" id="QAU51517.1"/>
    </source>
</evidence>
<evidence type="ECO:0000313" key="9">
    <source>
        <dbReference type="Proteomes" id="UP000288929"/>
    </source>
</evidence>
<dbReference type="SUPFAM" id="SSF81324">
    <property type="entry name" value="Voltage-gated potassium channels"/>
    <property type="match status" value="1"/>
</dbReference>
<protein>
    <submittedName>
        <fullName evidence="8">pH-gated potassium channel KcsA</fullName>
    </submittedName>
</protein>
<evidence type="ECO:0000256" key="5">
    <source>
        <dbReference type="ARBA" id="ARBA00023065"/>
    </source>
</evidence>
<evidence type="ECO:0000256" key="1">
    <source>
        <dbReference type="ARBA" id="ARBA00004141"/>
    </source>
</evidence>
<dbReference type="PANTHER" id="PTHR11537:SF254">
    <property type="entry name" value="POTASSIUM VOLTAGE-GATED CHANNEL PROTEIN SHAB"/>
    <property type="match status" value="1"/>
</dbReference>
<dbReference type="PANTHER" id="PTHR11537">
    <property type="entry name" value="VOLTAGE-GATED POTASSIUM CHANNEL"/>
    <property type="match status" value="1"/>
</dbReference>
<keyword evidence="7 8" id="KW-0407">Ion channel</keyword>
<evidence type="ECO:0000256" key="3">
    <source>
        <dbReference type="ARBA" id="ARBA00022692"/>
    </source>
</evidence>
<gene>
    <name evidence="8" type="primary">kcsA</name>
    <name evidence="8" type="ORF">CPELA_01080</name>
</gene>
<dbReference type="GO" id="GO:0008076">
    <property type="term" value="C:voltage-gated potassium channel complex"/>
    <property type="evidence" value="ECO:0007669"/>
    <property type="project" value="InterPro"/>
</dbReference>
<evidence type="ECO:0000256" key="6">
    <source>
        <dbReference type="ARBA" id="ARBA00023136"/>
    </source>
</evidence>
<dbReference type="RefSeq" id="WP_128889091.1">
    <property type="nucleotide sequence ID" value="NZ_BMCX01000004.1"/>
</dbReference>
<sequence length="260" mass="29321">MTLRESIARAYRIVFHPEVPEDASKLKRWELRVEGPMLIVSMVFLILFAWSALGKSDQLWTQIAEVGLSIAWVAFIIDYVVRLSLAEQRKRWFWRHLHELLLVVLPMFRPLQILRIVPILFLLQRYSTQNRSVTVAIYTAVSSVLLVLVASLSIYDVEQGYPESQIANFGDALWWSIVTVTTVGYGDIAPVSAAGRFIAIMLMLAGIAVAGVVTATIASWLIKQVEGEAEDKEDPVQAEIRALRQEVAELRKSLKDGQQD</sequence>
<dbReference type="AlphaFoldDB" id="A0A410W6R0"/>
<dbReference type="Gene3D" id="1.20.5.110">
    <property type="match status" value="1"/>
</dbReference>
<dbReference type="Gene3D" id="1.10.287.70">
    <property type="match status" value="1"/>
</dbReference>
<dbReference type="GO" id="GO:0005249">
    <property type="term" value="F:voltage-gated potassium channel activity"/>
    <property type="evidence" value="ECO:0007669"/>
    <property type="project" value="InterPro"/>
</dbReference>
<proteinExistence type="predicted"/>
<evidence type="ECO:0000256" key="4">
    <source>
        <dbReference type="ARBA" id="ARBA00022989"/>
    </source>
</evidence>
<name>A0A410W6R0_9CORY</name>
<dbReference type="InterPro" id="IPR013099">
    <property type="entry name" value="K_chnl_dom"/>
</dbReference>
<keyword evidence="4" id="KW-1133">Transmembrane helix</keyword>
<dbReference type="OrthoDB" id="9799090at2"/>
<keyword evidence="3" id="KW-0812">Transmembrane</keyword>
<accession>A0A410W6R0</accession>
<keyword evidence="5" id="KW-0406">Ion transport</keyword>
<dbReference type="GO" id="GO:0001508">
    <property type="term" value="P:action potential"/>
    <property type="evidence" value="ECO:0007669"/>
    <property type="project" value="TreeGrafter"/>
</dbReference>
<evidence type="ECO:0000256" key="7">
    <source>
        <dbReference type="ARBA" id="ARBA00023303"/>
    </source>
</evidence>
<dbReference type="PRINTS" id="PR00169">
    <property type="entry name" value="KCHANNEL"/>
</dbReference>
<dbReference type="Pfam" id="PF07885">
    <property type="entry name" value="Ion_trans_2"/>
    <property type="match status" value="1"/>
</dbReference>
<keyword evidence="9" id="KW-1185">Reference proteome</keyword>
<keyword evidence="6" id="KW-0472">Membrane</keyword>
<reference evidence="8 9" key="1">
    <citation type="submission" date="2019-01" db="EMBL/GenBank/DDBJ databases">
        <authorList>
            <person name="Ruckert C."/>
            <person name="Busche T."/>
            <person name="Kalinowski J."/>
        </authorList>
    </citation>
    <scope>NUCLEOTIDE SEQUENCE [LARGE SCALE GENOMIC DNA]</scope>
    <source>
        <strain evidence="8 9">136/3</strain>
    </source>
</reference>
<dbReference type="Proteomes" id="UP000288929">
    <property type="component" value="Chromosome"/>
</dbReference>
<dbReference type="KEGG" id="cpeg:CPELA_01080"/>
<dbReference type="EMBL" id="CP035299">
    <property type="protein sequence ID" value="QAU51517.1"/>
    <property type="molecule type" value="Genomic_DNA"/>
</dbReference>
<comment type="subcellular location">
    <subcellularLocation>
        <location evidence="1">Membrane</location>
        <topology evidence="1">Multi-pass membrane protein</topology>
    </subcellularLocation>
</comment>